<evidence type="ECO:0000256" key="2">
    <source>
        <dbReference type="ARBA" id="ARBA00008079"/>
    </source>
</evidence>
<dbReference type="PANTHER" id="PTHR36835:SF1">
    <property type="entry name" value="CYTOCHROME BO(3) UBIQUINOL OXIDASE SUBUNIT 4"/>
    <property type="match status" value="1"/>
</dbReference>
<comment type="subcellular location">
    <subcellularLocation>
        <location evidence="1">Cell membrane</location>
        <topology evidence="1">Multi-pass membrane protein</topology>
    </subcellularLocation>
</comment>
<feature type="transmembrane region" description="Helical" evidence="7">
    <location>
        <begin position="83"/>
        <end position="102"/>
    </location>
</feature>
<keyword evidence="5 7" id="KW-1133">Transmembrane helix</keyword>
<evidence type="ECO:0000256" key="3">
    <source>
        <dbReference type="ARBA" id="ARBA00022475"/>
    </source>
</evidence>
<evidence type="ECO:0000313" key="9">
    <source>
        <dbReference type="Proteomes" id="UP000680304"/>
    </source>
</evidence>
<organism evidence="8 9">
    <name type="scientific">Paenibacillus cisolokensis</name>
    <dbReference type="NCBI Taxonomy" id="1658519"/>
    <lineage>
        <taxon>Bacteria</taxon>
        <taxon>Bacillati</taxon>
        <taxon>Bacillota</taxon>
        <taxon>Bacilli</taxon>
        <taxon>Bacillales</taxon>
        <taxon>Paenibacillaceae</taxon>
        <taxon>Paenibacillus</taxon>
    </lineage>
</organism>
<comment type="caution">
    <text evidence="8">The sequence shown here is derived from an EMBL/GenBank/DDBJ whole genome shotgun (WGS) entry which is preliminary data.</text>
</comment>
<evidence type="ECO:0000256" key="7">
    <source>
        <dbReference type="SAM" id="Phobius"/>
    </source>
</evidence>
<keyword evidence="3" id="KW-1003">Cell membrane</keyword>
<dbReference type="Proteomes" id="UP000680304">
    <property type="component" value="Unassembled WGS sequence"/>
</dbReference>
<accession>A0ABQ4N8P0</accession>
<keyword evidence="4 7" id="KW-0812">Transmembrane</keyword>
<feature type="transmembrane region" description="Helical" evidence="7">
    <location>
        <begin position="51"/>
        <end position="71"/>
    </location>
</feature>
<sequence>MAADNHTLTEERPRRHRLEGPQKHVIAFIFSVVLTLLAFALVMSGEMNETFIYIMLVTMAILQVIIQMAFWMHMKDRGHLFPIIGILAVPSSHLPVSLWHFIGFGGKQPIHN</sequence>
<proteinExistence type="inferred from homology"/>
<keyword evidence="9" id="KW-1185">Reference proteome</keyword>
<feature type="transmembrane region" description="Helical" evidence="7">
    <location>
        <begin position="25"/>
        <end position="45"/>
    </location>
</feature>
<protein>
    <recommendedName>
        <fullName evidence="10">Cytochrome C oxidase subunit IV</fullName>
    </recommendedName>
</protein>
<dbReference type="EMBL" id="BOVJ01000100">
    <property type="protein sequence ID" value="GIQ64566.1"/>
    <property type="molecule type" value="Genomic_DNA"/>
</dbReference>
<dbReference type="PANTHER" id="PTHR36835">
    <property type="entry name" value="CYTOCHROME BO(3) UBIQUINOL OXIDASE SUBUNIT 4"/>
    <property type="match status" value="1"/>
</dbReference>
<reference evidence="8 9" key="1">
    <citation type="submission" date="2021-04" db="EMBL/GenBank/DDBJ databases">
        <title>Draft genome sequence of Paenibacillus cisolokensis, LC2-13A.</title>
        <authorList>
            <person name="Uke A."/>
            <person name="Chhe C."/>
            <person name="Baramee S."/>
            <person name="Kosugi A."/>
        </authorList>
    </citation>
    <scope>NUCLEOTIDE SEQUENCE [LARGE SCALE GENOMIC DNA]</scope>
    <source>
        <strain evidence="8 9">LC2-13A</strain>
    </source>
</reference>
<evidence type="ECO:0008006" key="10">
    <source>
        <dbReference type="Google" id="ProtNLM"/>
    </source>
</evidence>
<evidence type="ECO:0000256" key="1">
    <source>
        <dbReference type="ARBA" id="ARBA00004651"/>
    </source>
</evidence>
<keyword evidence="6 7" id="KW-0472">Membrane</keyword>
<dbReference type="InterPro" id="IPR005171">
    <property type="entry name" value="Cyt_c_oxidase_su4_prok"/>
</dbReference>
<evidence type="ECO:0000256" key="6">
    <source>
        <dbReference type="ARBA" id="ARBA00023136"/>
    </source>
</evidence>
<evidence type="ECO:0000256" key="4">
    <source>
        <dbReference type="ARBA" id="ARBA00022692"/>
    </source>
</evidence>
<gene>
    <name evidence="8" type="ORF">PACILC2_31340</name>
</gene>
<dbReference type="InterPro" id="IPR050968">
    <property type="entry name" value="Cytochrome_c_oxidase_bac_sub4"/>
</dbReference>
<name>A0ABQ4N8P0_9BACL</name>
<comment type="similarity">
    <text evidence="2">Belongs to the cytochrome c oxidase bacterial subunit 4 family.</text>
</comment>
<evidence type="ECO:0000256" key="5">
    <source>
        <dbReference type="ARBA" id="ARBA00022989"/>
    </source>
</evidence>
<dbReference type="Pfam" id="PF03626">
    <property type="entry name" value="COX4_pro"/>
    <property type="match status" value="1"/>
</dbReference>
<evidence type="ECO:0000313" key="8">
    <source>
        <dbReference type="EMBL" id="GIQ64566.1"/>
    </source>
</evidence>